<evidence type="ECO:0000256" key="11">
    <source>
        <dbReference type="ARBA" id="ARBA00032474"/>
    </source>
</evidence>
<dbReference type="AlphaFoldDB" id="A0A2S0VVU0"/>
<evidence type="ECO:0000256" key="3">
    <source>
        <dbReference type="ARBA" id="ARBA00011950"/>
    </source>
</evidence>
<dbReference type="EMBL" id="CP026604">
    <property type="protein sequence ID" value="AWB68331.1"/>
    <property type="molecule type" value="Genomic_DNA"/>
</dbReference>
<evidence type="ECO:0000256" key="8">
    <source>
        <dbReference type="ARBA" id="ARBA00029745"/>
    </source>
</evidence>
<dbReference type="SUPFAM" id="SSF54690">
    <property type="entry name" value="Molybdopterin synthase subunit MoaE"/>
    <property type="match status" value="1"/>
</dbReference>
<gene>
    <name evidence="13" type="ORF">C2869_18805</name>
</gene>
<evidence type="ECO:0000256" key="9">
    <source>
        <dbReference type="ARBA" id="ARBA00030407"/>
    </source>
</evidence>
<dbReference type="KEGG" id="cate:C2869_18805"/>
<dbReference type="GO" id="GO:0030366">
    <property type="term" value="F:molybdopterin synthase activity"/>
    <property type="evidence" value="ECO:0007669"/>
    <property type="project" value="UniProtKB-EC"/>
</dbReference>
<dbReference type="NCBIfam" id="NF007959">
    <property type="entry name" value="PRK10678.1"/>
    <property type="match status" value="1"/>
</dbReference>
<evidence type="ECO:0000256" key="2">
    <source>
        <dbReference type="ARBA" id="ARBA00005426"/>
    </source>
</evidence>
<dbReference type="Pfam" id="PF02391">
    <property type="entry name" value="MoaE"/>
    <property type="match status" value="1"/>
</dbReference>
<name>A0A2S0VVU0_9ALTE</name>
<dbReference type="RefSeq" id="WP_108604393.1">
    <property type="nucleotide sequence ID" value="NZ_CP026604.1"/>
</dbReference>
<evidence type="ECO:0000256" key="4">
    <source>
        <dbReference type="ARBA" id="ARBA00013858"/>
    </source>
</evidence>
<protein>
    <recommendedName>
        <fullName evidence="4">Molybdopterin synthase catalytic subunit</fullName>
        <ecNumber evidence="3">2.8.1.12</ecNumber>
    </recommendedName>
    <alternativeName>
        <fullName evidence="10">MPT synthase subunit 2</fullName>
    </alternativeName>
    <alternativeName>
        <fullName evidence="8">Molybdenum cofactor biosynthesis protein E</fullName>
    </alternativeName>
    <alternativeName>
        <fullName evidence="9">Molybdopterin-converting factor large subunit</fullName>
    </alternativeName>
    <alternativeName>
        <fullName evidence="11">Molybdopterin-converting factor subunit 2</fullName>
    </alternativeName>
</protein>
<accession>A0A2S0VVU0</accession>
<keyword evidence="5" id="KW-0808">Transferase</keyword>
<dbReference type="InterPro" id="IPR003448">
    <property type="entry name" value="Mopterin_biosynth_MoaE"/>
</dbReference>
<sequence>MIKVQTADFDVGQEYAELIAGNTSAGAVVFFVGLVRDFNQDNTVQGLELEHYPAMTEKVLHEIVEQAKARWPIERVRLIHRVGKLAINDQIVFVAVSSKHREASFAAAQFLMDILKTKAPFWKKETTDKGQRWVEANQKDEDGAKRW</sequence>
<dbReference type="PANTHER" id="PTHR23404">
    <property type="entry name" value="MOLYBDOPTERIN SYNTHASE RELATED"/>
    <property type="match status" value="1"/>
</dbReference>
<keyword evidence="6" id="KW-0501">Molybdenum cofactor biosynthesis</keyword>
<dbReference type="FunFam" id="3.90.1170.40:FF:000001">
    <property type="entry name" value="Molybdopterin synthase catalytic subunit MoaE"/>
    <property type="match status" value="1"/>
</dbReference>
<evidence type="ECO:0000256" key="12">
    <source>
        <dbReference type="ARBA" id="ARBA00049878"/>
    </source>
</evidence>
<evidence type="ECO:0000313" key="14">
    <source>
        <dbReference type="Proteomes" id="UP000244441"/>
    </source>
</evidence>
<dbReference type="InterPro" id="IPR036563">
    <property type="entry name" value="MoaE_sf"/>
</dbReference>
<comment type="pathway">
    <text evidence="1">Cofactor biosynthesis; molybdopterin biosynthesis.</text>
</comment>
<evidence type="ECO:0000256" key="10">
    <source>
        <dbReference type="ARBA" id="ARBA00030781"/>
    </source>
</evidence>
<comment type="catalytic activity">
    <reaction evidence="12">
        <text>2 [molybdopterin-synthase sulfur-carrier protein]-C-terminal-Gly-aminoethanethioate + cyclic pyranopterin phosphate + H2O = molybdopterin + 2 [molybdopterin-synthase sulfur-carrier protein]-C-terminal Gly-Gly + 2 H(+)</text>
        <dbReference type="Rhea" id="RHEA:26333"/>
        <dbReference type="Rhea" id="RHEA-COMP:12202"/>
        <dbReference type="Rhea" id="RHEA-COMP:19907"/>
        <dbReference type="ChEBI" id="CHEBI:15377"/>
        <dbReference type="ChEBI" id="CHEBI:15378"/>
        <dbReference type="ChEBI" id="CHEBI:58698"/>
        <dbReference type="ChEBI" id="CHEBI:59648"/>
        <dbReference type="ChEBI" id="CHEBI:90778"/>
        <dbReference type="ChEBI" id="CHEBI:232372"/>
        <dbReference type="EC" id="2.8.1.12"/>
    </reaction>
</comment>
<evidence type="ECO:0000256" key="5">
    <source>
        <dbReference type="ARBA" id="ARBA00022679"/>
    </source>
</evidence>
<evidence type="ECO:0000256" key="1">
    <source>
        <dbReference type="ARBA" id="ARBA00005046"/>
    </source>
</evidence>
<dbReference type="UniPathway" id="UPA00344"/>
<evidence type="ECO:0000256" key="7">
    <source>
        <dbReference type="ARBA" id="ARBA00026066"/>
    </source>
</evidence>
<organism evidence="13 14">
    <name type="scientific">Saccharobesus litoralis</name>
    <dbReference type="NCBI Taxonomy" id="2172099"/>
    <lineage>
        <taxon>Bacteria</taxon>
        <taxon>Pseudomonadati</taxon>
        <taxon>Pseudomonadota</taxon>
        <taxon>Gammaproteobacteria</taxon>
        <taxon>Alteromonadales</taxon>
        <taxon>Alteromonadaceae</taxon>
        <taxon>Saccharobesus</taxon>
    </lineage>
</organism>
<evidence type="ECO:0000256" key="6">
    <source>
        <dbReference type="ARBA" id="ARBA00023150"/>
    </source>
</evidence>
<dbReference type="CDD" id="cd00756">
    <property type="entry name" value="MoaE"/>
    <property type="match status" value="1"/>
</dbReference>
<dbReference type="Gene3D" id="3.90.1170.40">
    <property type="entry name" value="Molybdopterin biosynthesis MoaE subunit"/>
    <property type="match status" value="1"/>
</dbReference>
<keyword evidence="14" id="KW-1185">Reference proteome</keyword>
<dbReference type="Proteomes" id="UP000244441">
    <property type="component" value="Chromosome"/>
</dbReference>
<evidence type="ECO:0000313" key="13">
    <source>
        <dbReference type="EMBL" id="AWB68331.1"/>
    </source>
</evidence>
<dbReference type="EC" id="2.8.1.12" evidence="3"/>
<comment type="similarity">
    <text evidence="2">Belongs to the MoaE family.</text>
</comment>
<comment type="subunit">
    <text evidence="7">Heterotetramer of 2 MoaD subunits and 2 MoaE subunits. Also stable as homodimer. The enzyme changes between these two forms during catalysis.</text>
</comment>
<proteinExistence type="inferred from homology"/>
<reference evidence="13 14" key="1">
    <citation type="submission" date="2018-01" db="EMBL/GenBank/DDBJ databases">
        <title>Genome sequence of a Cantenovulum-like bacteria.</title>
        <authorList>
            <person name="Tan W.R."/>
            <person name="Lau N.-S."/>
            <person name="Go F."/>
            <person name="Amirul A.-A.A."/>
        </authorList>
    </citation>
    <scope>NUCLEOTIDE SEQUENCE [LARGE SCALE GENOMIC DNA]</scope>
    <source>
        <strain evidence="13 14">CCB-QB4</strain>
    </source>
</reference>
<dbReference type="GO" id="GO:0006777">
    <property type="term" value="P:Mo-molybdopterin cofactor biosynthetic process"/>
    <property type="evidence" value="ECO:0007669"/>
    <property type="project" value="UniProtKB-KW"/>
</dbReference>
<dbReference type="OrthoDB" id="9803224at2"/>